<feature type="domain" description="Inosine monophosphate cyclohydrolase-like" evidence="1">
    <location>
        <begin position="45"/>
        <end position="246"/>
    </location>
</feature>
<dbReference type="EMBL" id="QNZM01000071">
    <property type="protein sequence ID" value="RTZ81958.1"/>
    <property type="molecule type" value="Genomic_DNA"/>
</dbReference>
<dbReference type="Gene3D" id="3.60.20.20">
    <property type="entry name" value="Inosine monophosphate cyclohydrolase-like"/>
    <property type="match status" value="1"/>
</dbReference>
<protein>
    <submittedName>
        <fullName evidence="2">Inosine monophosphate cyclohydrolase</fullName>
    </submittedName>
</protein>
<dbReference type="InterPro" id="IPR020600">
    <property type="entry name" value="IMP_cyclohydrolase-like"/>
</dbReference>
<organism evidence="2 3">
    <name type="scientific">SAR324 cluster bacterium</name>
    <dbReference type="NCBI Taxonomy" id="2024889"/>
    <lineage>
        <taxon>Bacteria</taxon>
        <taxon>Deltaproteobacteria</taxon>
        <taxon>SAR324 cluster</taxon>
    </lineage>
</organism>
<dbReference type="GO" id="GO:0003937">
    <property type="term" value="F:IMP cyclohydrolase activity"/>
    <property type="evidence" value="ECO:0007669"/>
    <property type="project" value="InterPro"/>
</dbReference>
<dbReference type="AlphaFoldDB" id="A0A432GE28"/>
<evidence type="ECO:0000313" key="3">
    <source>
        <dbReference type="Proteomes" id="UP000286732"/>
    </source>
</evidence>
<reference evidence="2 3" key="1">
    <citation type="submission" date="2018-06" db="EMBL/GenBank/DDBJ databases">
        <title>Combined omics and stable isotope probing to characterize newly discovered Mariana Back-Arc vent microbial communities.</title>
        <authorList>
            <person name="Trembath-Reichert E."/>
            <person name="Huber J.A."/>
        </authorList>
    </citation>
    <scope>NUCLEOTIDE SEQUENCE [LARGE SCALE GENOMIC DNA]</scope>
    <source>
        <strain evidence="2">MAG 63_2</strain>
    </source>
</reference>
<accession>A0A432GE28</accession>
<dbReference type="InterPro" id="IPR036795">
    <property type="entry name" value="IMP_cyclohydrolase-like_sf"/>
</dbReference>
<evidence type="ECO:0000313" key="2">
    <source>
        <dbReference type="EMBL" id="RTZ81958.1"/>
    </source>
</evidence>
<dbReference type="SUPFAM" id="SSF75569">
    <property type="entry name" value="Archaeal IMP cyclohydrolase PurO"/>
    <property type="match status" value="1"/>
</dbReference>
<comment type="caution">
    <text evidence="2">The sequence shown here is derived from an EMBL/GenBank/DDBJ whole genome shotgun (WGS) entry which is preliminary data.</text>
</comment>
<keyword evidence="2" id="KW-0378">Hydrolase</keyword>
<name>A0A432GE28_9DELT</name>
<evidence type="ECO:0000259" key="1">
    <source>
        <dbReference type="Pfam" id="PF07826"/>
    </source>
</evidence>
<dbReference type="Pfam" id="PF07826">
    <property type="entry name" value="IMP_cyclohyd"/>
    <property type="match status" value="1"/>
</dbReference>
<proteinExistence type="predicted"/>
<dbReference type="Proteomes" id="UP000286732">
    <property type="component" value="Unassembled WGS sequence"/>
</dbReference>
<dbReference type="GO" id="GO:0006188">
    <property type="term" value="P:IMP biosynthetic process"/>
    <property type="evidence" value="ECO:0007669"/>
    <property type="project" value="InterPro"/>
</dbReference>
<sequence length="270" mass="30560">MRWAGVLPLNYLMICTANNLNFTNTELTRETAGQNFKNHIAENVYPGRGIVIGRNHENSWIVIYWIMGRSSNSRNRIFRHENGILLTEAADPSLVEDPALIIYNAMRDVDDCVVVTNGSQTDTICEGFMQGESFYDSLHKEKHEPDAPNFTLRISGMIEQKKSSVTLAKISKSDFSDEHSVYHFYCYNEIKSGVGFCLTTYMGDGNPLPSFKGDPILLPLEGDAEQIAEKYWEALNQDNRISLAVRELTFSGKDSLKIINRFDSRDGEKI</sequence>
<gene>
    <name evidence="2" type="ORF">DSY98_01840</name>
</gene>